<evidence type="ECO:0000313" key="4">
    <source>
        <dbReference type="EMBL" id="KAG7531185.1"/>
    </source>
</evidence>
<dbReference type="InterPro" id="IPR025659">
    <property type="entry name" value="Tubby-like_C"/>
</dbReference>
<dbReference type="Proteomes" id="UP000812966">
    <property type="component" value="Unassembled WGS sequence"/>
</dbReference>
<accession>A0A8K0JK47</accession>
<evidence type="ECO:0000256" key="1">
    <source>
        <dbReference type="ARBA" id="ARBA00005350"/>
    </source>
</evidence>
<dbReference type="AlphaFoldDB" id="A0A8K0JK47"/>
<dbReference type="InterPro" id="IPR005552">
    <property type="entry name" value="Scramblase"/>
</dbReference>
<evidence type="ECO:0000256" key="3">
    <source>
        <dbReference type="SAM" id="MobiDB-lite"/>
    </source>
</evidence>
<comment type="similarity">
    <text evidence="1 2">Belongs to the phospholipid scramblase family.</text>
</comment>
<name>A0A8K0JK47_9TREE</name>
<comment type="caution">
    <text evidence="4">The sequence shown here is derived from an EMBL/GenBank/DDBJ whole genome shotgun (WGS) entry which is preliminary data.</text>
</comment>
<protein>
    <recommendedName>
        <fullName evidence="2">Phospholipid scramblase</fullName>
    </recommendedName>
</protein>
<dbReference type="PANTHER" id="PTHR23248:SF9">
    <property type="entry name" value="PHOSPHOLIPID SCRAMBLASE"/>
    <property type="match status" value="1"/>
</dbReference>
<proteinExistence type="inferred from homology"/>
<dbReference type="PANTHER" id="PTHR23248">
    <property type="entry name" value="PHOSPHOLIPID SCRAMBLASE-RELATED"/>
    <property type="match status" value="1"/>
</dbReference>
<sequence length="309" mass="34868">MRLLSNSALVIVRQLEMLNVFMGFEQANRYAIMTVQGEHVGYLAEEDQGMLGTMSRQVLRTHRPFRAVIMDREGIPVLWIRRPFALINSRMYVHAQESQLDGSHDSSMIVGEVQQEWHPWRRKYNVFKNREDTYKQFSKVDSGLWAWQFLLKNAQDNVIASIDRNFSGLARELFTDTGQYVIRFDAVQEELGLPITAPMSPDSRDVSQEAPRQATDLTLDERAMCLALACNIDIDYFSRMGRGGMGFPMFMWGGGSSELQRDMGTGAAVGTAAGMGDGEGAEEAPLDTPSEESWWSQAEAPDDVFEDPF</sequence>
<organism evidence="4 5">
    <name type="scientific">Filobasidium floriforme</name>
    <dbReference type="NCBI Taxonomy" id="5210"/>
    <lineage>
        <taxon>Eukaryota</taxon>
        <taxon>Fungi</taxon>
        <taxon>Dikarya</taxon>
        <taxon>Basidiomycota</taxon>
        <taxon>Agaricomycotina</taxon>
        <taxon>Tremellomycetes</taxon>
        <taxon>Filobasidiales</taxon>
        <taxon>Filobasidiaceae</taxon>
        <taxon>Filobasidium</taxon>
    </lineage>
</organism>
<dbReference type="GO" id="GO:0017128">
    <property type="term" value="F:phospholipid scramblase activity"/>
    <property type="evidence" value="ECO:0007669"/>
    <property type="project" value="InterPro"/>
</dbReference>
<dbReference type="EMBL" id="JABELV010000098">
    <property type="protein sequence ID" value="KAG7531185.1"/>
    <property type="molecule type" value="Genomic_DNA"/>
</dbReference>
<feature type="compositionally biased region" description="Acidic residues" evidence="3">
    <location>
        <begin position="300"/>
        <end position="309"/>
    </location>
</feature>
<evidence type="ECO:0000313" key="5">
    <source>
        <dbReference type="Proteomes" id="UP000812966"/>
    </source>
</evidence>
<keyword evidence="5" id="KW-1185">Reference proteome</keyword>
<gene>
    <name evidence="4" type="ORF">FFLO_04544</name>
</gene>
<feature type="region of interest" description="Disordered" evidence="3">
    <location>
        <begin position="268"/>
        <end position="309"/>
    </location>
</feature>
<dbReference type="Pfam" id="PF03803">
    <property type="entry name" value="Scramblase"/>
    <property type="match status" value="1"/>
</dbReference>
<reference evidence="4" key="1">
    <citation type="submission" date="2020-04" db="EMBL/GenBank/DDBJ databases">
        <title>Analysis of mating type loci in Filobasidium floriforme.</title>
        <authorList>
            <person name="Nowrousian M."/>
        </authorList>
    </citation>
    <scope>NUCLEOTIDE SEQUENCE</scope>
    <source>
        <strain evidence="4">CBS 6242</strain>
    </source>
</reference>
<evidence type="ECO:0000256" key="2">
    <source>
        <dbReference type="RuleBase" id="RU363116"/>
    </source>
</evidence>
<dbReference type="GO" id="GO:0005886">
    <property type="term" value="C:plasma membrane"/>
    <property type="evidence" value="ECO:0007669"/>
    <property type="project" value="TreeGrafter"/>
</dbReference>
<dbReference type="SUPFAM" id="SSF54518">
    <property type="entry name" value="Tubby C-terminal domain-like"/>
    <property type="match status" value="1"/>
</dbReference>